<comment type="caution">
    <text evidence="1">The sequence shown here is derived from an EMBL/GenBank/DDBJ whole genome shotgun (WGS) entry which is preliminary data.</text>
</comment>
<dbReference type="EMBL" id="CM042015">
    <property type="protein sequence ID" value="KAI3708972.1"/>
    <property type="molecule type" value="Genomic_DNA"/>
</dbReference>
<protein>
    <submittedName>
        <fullName evidence="1">Uncharacterized protein</fullName>
    </submittedName>
</protein>
<sequence>MGLGDDMSGLRAKKLMFYGNKLLLADKLCEAIKAGLKLDKNKVDLMKDSVFGPLASVTNSSEASATLIEALCKQYNSSKRCFDLNDKTYLSFCTRKLASILPVWL</sequence>
<dbReference type="Proteomes" id="UP001055811">
    <property type="component" value="Linkage Group LG07"/>
</dbReference>
<gene>
    <name evidence="1" type="ORF">L2E82_38609</name>
</gene>
<name>A0ACB9AGI9_CICIN</name>
<organism evidence="1 2">
    <name type="scientific">Cichorium intybus</name>
    <name type="common">Chicory</name>
    <dbReference type="NCBI Taxonomy" id="13427"/>
    <lineage>
        <taxon>Eukaryota</taxon>
        <taxon>Viridiplantae</taxon>
        <taxon>Streptophyta</taxon>
        <taxon>Embryophyta</taxon>
        <taxon>Tracheophyta</taxon>
        <taxon>Spermatophyta</taxon>
        <taxon>Magnoliopsida</taxon>
        <taxon>eudicotyledons</taxon>
        <taxon>Gunneridae</taxon>
        <taxon>Pentapetalae</taxon>
        <taxon>asterids</taxon>
        <taxon>campanulids</taxon>
        <taxon>Asterales</taxon>
        <taxon>Asteraceae</taxon>
        <taxon>Cichorioideae</taxon>
        <taxon>Cichorieae</taxon>
        <taxon>Cichoriinae</taxon>
        <taxon>Cichorium</taxon>
    </lineage>
</organism>
<evidence type="ECO:0000313" key="2">
    <source>
        <dbReference type="Proteomes" id="UP001055811"/>
    </source>
</evidence>
<evidence type="ECO:0000313" key="1">
    <source>
        <dbReference type="EMBL" id="KAI3708972.1"/>
    </source>
</evidence>
<reference evidence="1 2" key="2">
    <citation type="journal article" date="2022" name="Mol. Ecol. Resour.">
        <title>The genomes of chicory, endive, great burdock and yacon provide insights into Asteraceae paleo-polyploidization history and plant inulin production.</title>
        <authorList>
            <person name="Fan W."/>
            <person name="Wang S."/>
            <person name="Wang H."/>
            <person name="Wang A."/>
            <person name="Jiang F."/>
            <person name="Liu H."/>
            <person name="Zhao H."/>
            <person name="Xu D."/>
            <person name="Zhang Y."/>
        </authorList>
    </citation>
    <scope>NUCLEOTIDE SEQUENCE [LARGE SCALE GENOMIC DNA]</scope>
    <source>
        <strain evidence="2">cv. Punajuju</strain>
        <tissue evidence="1">Leaves</tissue>
    </source>
</reference>
<reference evidence="2" key="1">
    <citation type="journal article" date="2022" name="Mol. Ecol. Resour.">
        <title>The genomes of chicory, endive, great burdock and yacon provide insights into Asteraceae palaeo-polyploidization history and plant inulin production.</title>
        <authorList>
            <person name="Fan W."/>
            <person name="Wang S."/>
            <person name="Wang H."/>
            <person name="Wang A."/>
            <person name="Jiang F."/>
            <person name="Liu H."/>
            <person name="Zhao H."/>
            <person name="Xu D."/>
            <person name="Zhang Y."/>
        </authorList>
    </citation>
    <scope>NUCLEOTIDE SEQUENCE [LARGE SCALE GENOMIC DNA]</scope>
    <source>
        <strain evidence="2">cv. Punajuju</strain>
    </source>
</reference>
<keyword evidence="2" id="KW-1185">Reference proteome</keyword>
<accession>A0ACB9AGI9</accession>
<proteinExistence type="predicted"/>